<dbReference type="Gene3D" id="3.30.70.270">
    <property type="match status" value="1"/>
</dbReference>
<dbReference type="InterPro" id="IPR000160">
    <property type="entry name" value="GGDEF_dom"/>
</dbReference>
<evidence type="ECO:0000313" key="4">
    <source>
        <dbReference type="Proteomes" id="UP000186919"/>
    </source>
</evidence>
<dbReference type="CDD" id="cd01949">
    <property type="entry name" value="GGDEF"/>
    <property type="match status" value="1"/>
</dbReference>
<sequence>MNTTYPGQADAGGEQCGRGRRVYQANNDLLEQVRLQRAVSQVTAISITIIGASAILMASAGLSLMPALCIGIALPAFGWGIRYALRRPVSYVESIAYVTYCDVAILIGICVVTSSGAAFVKLAWLLAANTYVSVLHGRLAVVVQTLVTAAGTALAVIGAVLRHDVSATVLTSVVFTMLLANVIAGWLIYLGKGQFAEHAVGRDHLSRHDHLTGLLNRRGLQEAYATWAGVPGMQVVVAVVDLNAFKSVNDTFGHHVGDEVLRRAAERLRAVAGPDALLARLGGDEFGIVALTDSPRELDYRTAVREALGGDDGLPVTASVGVASVVLPESDRTVTHSLASVVPYLLVEADGAMYHAKKDAGIEQHPPR</sequence>
<keyword evidence="1" id="KW-0472">Membrane</keyword>
<reference evidence="3 4" key="1">
    <citation type="submission" date="2016-01" db="EMBL/GenBank/DDBJ databases">
        <title>Mycobacterium immunogenum strain CD11_6 genome sequencing and assembly.</title>
        <authorList>
            <person name="Kaur G."/>
            <person name="Nair G.R."/>
            <person name="Mayilraj S."/>
        </authorList>
    </citation>
    <scope>NUCLEOTIDE SEQUENCE [LARGE SCALE GENOMIC DNA]</scope>
    <source>
        <strain evidence="3 4">CD11-6</strain>
    </source>
</reference>
<dbReference type="PANTHER" id="PTHR45138:SF9">
    <property type="entry name" value="DIGUANYLATE CYCLASE DGCM-RELATED"/>
    <property type="match status" value="1"/>
</dbReference>
<evidence type="ECO:0000259" key="2">
    <source>
        <dbReference type="PROSITE" id="PS50887"/>
    </source>
</evidence>
<protein>
    <submittedName>
        <fullName evidence="3">Diguanylate cyclase</fullName>
    </submittedName>
</protein>
<dbReference type="SUPFAM" id="SSF55073">
    <property type="entry name" value="Nucleotide cyclase"/>
    <property type="match status" value="1"/>
</dbReference>
<dbReference type="EMBL" id="LQYE01000030">
    <property type="protein sequence ID" value="OAT67103.1"/>
    <property type="molecule type" value="Genomic_DNA"/>
</dbReference>
<feature type="transmembrane region" description="Helical" evidence="1">
    <location>
        <begin position="139"/>
        <end position="161"/>
    </location>
</feature>
<dbReference type="AlphaFoldDB" id="A0A179V7W1"/>
<feature type="transmembrane region" description="Helical" evidence="1">
    <location>
        <begin position="64"/>
        <end position="85"/>
    </location>
</feature>
<dbReference type="InterPro" id="IPR050469">
    <property type="entry name" value="Diguanylate_Cyclase"/>
</dbReference>
<feature type="transmembrane region" description="Helical" evidence="1">
    <location>
        <begin position="97"/>
        <end position="119"/>
    </location>
</feature>
<organism evidence="3 4">
    <name type="scientific">Mycobacteroides immunogenum</name>
    <dbReference type="NCBI Taxonomy" id="83262"/>
    <lineage>
        <taxon>Bacteria</taxon>
        <taxon>Bacillati</taxon>
        <taxon>Actinomycetota</taxon>
        <taxon>Actinomycetes</taxon>
        <taxon>Mycobacteriales</taxon>
        <taxon>Mycobacteriaceae</taxon>
        <taxon>Mycobacteroides</taxon>
    </lineage>
</organism>
<evidence type="ECO:0000256" key="1">
    <source>
        <dbReference type="SAM" id="Phobius"/>
    </source>
</evidence>
<dbReference type="RefSeq" id="WP_064632248.1">
    <property type="nucleotide sequence ID" value="NZ_LQYE01000030.1"/>
</dbReference>
<keyword evidence="1" id="KW-0812">Transmembrane</keyword>
<dbReference type="Proteomes" id="UP000186919">
    <property type="component" value="Unassembled WGS sequence"/>
</dbReference>
<dbReference type="PANTHER" id="PTHR45138">
    <property type="entry name" value="REGULATORY COMPONENTS OF SENSORY TRANSDUCTION SYSTEM"/>
    <property type="match status" value="1"/>
</dbReference>
<dbReference type="NCBIfam" id="TIGR00254">
    <property type="entry name" value="GGDEF"/>
    <property type="match status" value="1"/>
</dbReference>
<keyword evidence="1" id="KW-1133">Transmembrane helix</keyword>
<dbReference type="InterPro" id="IPR029787">
    <property type="entry name" value="Nucleotide_cyclase"/>
</dbReference>
<gene>
    <name evidence="3" type="ORF">AWB85_13085</name>
</gene>
<dbReference type="SMART" id="SM00267">
    <property type="entry name" value="GGDEF"/>
    <property type="match status" value="1"/>
</dbReference>
<dbReference type="InterPro" id="IPR043128">
    <property type="entry name" value="Rev_trsase/Diguanyl_cyclase"/>
</dbReference>
<comment type="caution">
    <text evidence="3">The sequence shown here is derived from an EMBL/GenBank/DDBJ whole genome shotgun (WGS) entry which is preliminary data.</text>
</comment>
<feature type="domain" description="GGDEF" evidence="2">
    <location>
        <begin position="233"/>
        <end position="368"/>
    </location>
</feature>
<accession>A0A179V7W1</accession>
<name>A0A179V7W1_9MYCO</name>
<proteinExistence type="predicted"/>
<feature type="transmembrane region" description="Helical" evidence="1">
    <location>
        <begin position="168"/>
        <end position="189"/>
    </location>
</feature>
<dbReference type="GO" id="GO:0052621">
    <property type="term" value="F:diguanylate cyclase activity"/>
    <property type="evidence" value="ECO:0007669"/>
    <property type="project" value="TreeGrafter"/>
</dbReference>
<feature type="transmembrane region" description="Helical" evidence="1">
    <location>
        <begin position="38"/>
        <end position="58"/>
    </location>
</feature>
<dbReference type="Pfam" id="PF00990">
    <property type="entry name" value="GGDEF"/>
    <property type="match status" value="1"/>
</dbReference>
<dbReference type="PROSITE" id="PS50887">
    <property type="entry name" value="GGDEF"/>
    <property type="match status" value="1"/>
</dbReference>
<evidence type="ECO:0000313" key="3">
    <source>
        <dbReference type="EMBL" id="OAT67103.1"/>
    </source>
</evidence>